<keyword evidence="7" id="KW-1185">Reference proteome</keyword>
<dbReference type="Pfam" id="PF00501">
    <property type="entry name" value="AMP-binding"/>
    <property type="match status" value="2"/>
</dbReference>
<dbReference type="FunFam" id="3.30.300.30:FF:000007">
    <property type="entry name" value="4-coumarate--CoA ligase 2"/>
    <property type="match status" value="1"/>
</dbReference>
<evidence type="ECO:0000313" key="6">
    <source>
        <dbReference type="EMBL" id="KJK43119.1"/>
    </source>
</evidence>
<dbReference type="SUPFAM" id="SSF56801">
    <property type="entry name" value="Acetyl-CoA synthetase-like"/>
    <property type="match status" value="1"/>
</dbReference>
<sequence>MIYRSPLPAVAVPATTVPAHVLRRSDDKVALKDAVTGEALTYAELKNDADKTARGLVAQGIKPGDTIAIASVNRPRYAVGLHAIMAAGAAAVLINPLLTPQEIERLKTLANVRNTLDLDDLPRDDTAQLPRTDPAQTAAVLFSSGTTGITKAVKLSHRALVANLEQQRQGWRIDETDVLAANLPFFHIYGFAIILNSGLLGGATLITMPRSDPGTYLRRLNEHKVTRAFLVPPLAAAIADHEGTPPPQHLKLVLCGAAPLDETTRRQAERKLNAPVRQGYGLTEAGGTHQTFDDDTDTDPQSVGVLSPGTEARITEQGEMLIRGPQVMDGYLNDEEATRQAFVDGWLRTGDLVRVHNGRFYVVDRVKEMIKYKGYQVAPAELEALLRRHPAIKDAAVVGAPDRANGEVPKAFVVTQGDVTAEELIAFVAAEVAPFKKVRQVEFVEEIPRSVSGKILRRLLKDPQKDPRCES</sequence>
<dbReference type="OrthoDB" id="9803968at2"/>
<dbReference type="EMBL" id="JYJG01000306">
    <property type="protein sequence ID" value="KJK43119.1"/>
    <property type="molecule type" value="Genomic_DNA"/>
</dbReference>
<dbReference type="RefSeq" id="WP_045315916.1">
    <property type="nucleotide sequence ID" value="NZ_JYJG01000306.1"/>
</dbReference>
<dbReference type="PANTHER" id="PTHR24096:SF149">
    <property type="entry name" value="AMP-BINDING DOMAIN-CONTAINING PROTEIN-RELATED"/>
    <property type="match status" value="1"/>
</dbReference>
<evidence type="ECO:0000256" key="1">
    <source>
        <dbReference type="ARBA" id="ARBA00006432"/>
    </source>
</evidence>
<evidence type="ECO:0000256" key="3">
    <source>
        <dbReference type="SAM" id="MobiDB-lite"/>
    </source>
</evidence>
<evidence type="ECO:0000256" key="2">
    <source>
        <dbReference type="ARBA" id="ARBA00022598"/>
    </source>
</evidence>
<dbReference type="Gene3D" id="3.30.300.30">
    <property type="match status" value="1"/>
</dbReference>
<dbReference type="Gene3D" id="3.40.50.12780">
    <property type="entry name" value="N-terminal domain of ligase-like"/>
    <property type="match status" value="1"/>
</dbReference>
<feature type="domain" description="AMP-binding enzyme C-terminal" evidence="5">
    <location>
        <begin position="381"/>
        <end position="454"/>
    </location>
</feature>
<feature type="domain" description="AMP-dependent synthetase/ligase" evidence="4">
    <location>
        <begin position="22"/>
        <end position="109"/>
    </location>
</feature>
<dbReference type="PANTHER" id="PTHR24096">
    <property type="entry name" value="LONG-CHAIN-FATTY-ACID--COA LIGASE"/>
    <property type="match status" value="1"/>
</dbReference>
<dbReference type="InterPro" id="IPR042099">
    <property type="entry name" value="ANL_N_sf"/>
</dbReference>
<protein>
    <recommendedName>
        <fullName evidence="8">AMP-dependent synthetase</fullName>
    </recommendedName>
</protein>
<dbReference type="InterPro" id="IPR000873">
    <property type="entry name" value="AMP-dep_synth/lig_dom"/>
</dbReference>
<dbReference type="PATRIC" id="fig|68170.10.peg.8880"/>
<evidence type="ECO:0000313" key="7">
    <source>
        <dbReference type="Proteomes" id="UP000033393"/>
    </source>
</evidence>
<evidence type="ECO:0008006" key="8">
    <source>
        <dbReference type="Google" id="ProtNLM"/>
    </source>
</evidence>
<gene>
    <name evidence="6" type="ORF">UK23_34420</name>
</gene>
<dbReference type="AlphaFoldDB" id="A0A0F0GHW4"/>
<feature type="region of interest" description="Disordered" evidence="3">
    <location>
        <begin position="280"/>
        <end position="306"/>
    </location>
</feature>
<accession>A0A0F0GHW4</accession>
<dbReference type="GO" id="GO:0016405">
    <property type="term" value="F:CoA-ligase activity"/>
    <property type="evidence" value="ECO:0007669"/>
    <property type="project" value="TreeGrafter"/>
</dbReference>
<name>A0A0F0GHW4_LENAE</name>
<feature type="domain" description="AMP-dependent synthetase/ligase" evidence="4">
    <location>
        <begin position="126"/>
        <end position="332"/>
    </location>
</feature>
<dbReference type="Pfam" id="PF13193">
    <property type="entry name" value="AMP-binding_C"/>
    <property type="match status" value="1"/>
</dbReference>
<comment type="similarity">
    <text evidence="1">Belongs to the ATP-dependent AMP-binding enzyme family.</text>
</comment>
<dbReference type="InterPro" id="IPR025110">
    <property type="entry name" value="AMP-bd_C"/>
</dbReference>
<dbReference type="Proteomes" id="UP000033393">
    <property type="component" value="Unassembled WGS sequence"/>
</dbReference>
<comment type="caution">
    <text evidence="6">The sequence shown here is derived from an EMBL/GenBank/DDBJ whole genome shotgun (WGS) entry which is preliminary data.</text>
</comment>
<evidence type="ECO:0000259" key="5">
    <source>
        <dbReference type="Pfam" id="PF13193"/>
    </source>
</evidence>
<dbReference type="InterPro" id="IPR045851">
    <property type="entry name" value="AMP-bd_C_sf"/>
</dbReference>
<organism evidence="6 7">
    <name type="scientific">Lentzea aerocolonigenes</name>
    <name type="common">Lechevalieria aerocolonigenes</name>
    <name type="synonym">Saccharothrix aerocolonigenes</name>
    <dbReference type="NCBI Taxonomy" id="68170"/>
    <lineage>
        <taxon>Bacteria</taxon>
        <taxon>Bacillati</taxon>
        <taxon>Actinomycetota</taxon>
        <taxon>Actinomycetes</taxon>
        <taxon>Pseudonocardiales</taxon>
        <taxon>Pseudonocardiaceae</taxon>
        <taxon>Lentzea</taxon>
    </lineage>
</organism>
<evidence type="ECO:0000259" key="4">
    <source>
        <dbReference type="Pfam" id="PF00501"/>
    </source>
</evidence>
<keyword evidence="2" id="KW-0436">Ligase</keyword>
<reference evidence="6 7" key="1">
    <citation type="submission" date="2015-02" db="EMBL/GenBank/DDBJ databases">
        <authorList>
            <person name="Ju K.-S."/>
            <person name="Doroghazi J.R."/>
            <person name="Metcalf W."/>
        </authorList>
    </citation>
    <scope>NUCLEOTIDE SEQUENCE [LARGE SCALE GENOMIC DNA]</scope>
    <source>
        <strain evidence="6 7">NRRL B-16140</strain>
    </source>
</reference>
<proteinExistence type="inferred from homology"/>